<feature type="transmembrane region" description="Helical" evidence="1">
    <location>
        <begin position="20"/>
        <end position="39"/>
    </location>
</feature>
<dbReference type="EMBL" id="UINC01181107">
    <property type="protein sequence ID" value="SVD90627.1"/>
    <property type="molecule type" value="Genomic_DNA"/>
</dbReference>
<proteinExistence type="predicted"/>
<evidence type="ECO:0000313" key="2">
    <source>
        <dbReference type="EMBL" id="SVD90627.1"/>
    </source>
</evidence>
<keyword evidence="1" id="KW-0812">Transmembrane</keyword>
<dbReference type="AlphaFoldDB" id="A0A382Z542"/>
<keyword evidence="1" id="KW-0472">Membrane</keyword>
<evidence type="ECO:0000256" key="1">
    <source>
        <dbReference type="SAM" id="Phobius"/>
    </source>
</evidence>
<reference evidence="2" key="1">
    <citation type="submission" date="2018-05" db="EMBL/GenBank/DDBJ databases">
        <authorList>
            <person name="Lanie J.A."/>
            <person name="Ng W.-L."/>
            <person name="Kazmierczak K.M."/>
            <person name="Andrzejewski T.M."/>
            <person name="Davidsen T.M."/>
            <person name="Wayne K.J."/>
            <person name="Tettelin H."/>
            <person name="Glass J.I."/>
            <person name="Rusch D."/>
            <person name="Podicherti R."/>
            <person name="Tsui H.-C.T."/>
            <person name="Winkler M.E."/>
        </authorList>
    </citation>
    <scope>NUCLEOTIDE SEQUENCE</scope>
</reference>
<organism evidence="2">
    <name type="scientific">marine metagenome</name>
    <dbReference type="NCBI Taxonomy" id="408172"/>
    <lineage>
        <taxon>unclassified sequences</taxon>
        <taxon>metagenomes</taxon>
        <taxon>ecological metagenomes</taxon>
    </lineage>
</organism>
<accession>A0A382Z542</accession>
<sequence length="80" mass="9038">MAKDFLKKIAPAGSDNKKYLLAGFSFCALNVLYILIVLWKLPPIDPAMNKMVYGGIFFLIALTLIFSPFIFRGKRLLVQI</sequence>
<feature type="non-terminal residue" evidence="2">
    <location>
        <position position="80"/>
    </location>
</feature>
<feature type="transmembrane region" description="Helical" evidence="1">
    <location>
        <begin position="51"/>
        <end position="71"/>
    </location>
</feature>
<gene>
    <name evidence="2" type="ORF">METZ01_LOCUS443481</name>
</gene>
<name>A0A382Z542_9ZZZZ</name>
<protein>
    <submittedName>
        <fullName evidence="2">Uncharacterized protein</fullName>
    </submittedName>
</protein>
<keyword evidence="1" id="KW-1133">Transmembrane helix</keyword>